<dbReference type="AlphaFoldDB" id="A0A0A9CZ29"/>
<organism evidence="2">
    <name type="scientific">Arundo donax</name>
    <name type="common">Giant reed</name>
    <name type="synonym">Donax arundinaceus</name>
    <dbReference type="NCBI Taxonomy" id="35708"/>
    <lineage>
        <taxon>Eukaryota</taxon>
        <taxon>Viridiplantae</taxon>
        <taxon>Streptophyta</taxon>
        <taxon>Embryophyta</taxon>
        <taxon>Tracheophyta</taxon>
        <taxon>Spermatophyta</taxon>
        <taxon>Magnoliopsida</taxon>
        <taxon>Liliopsida</taxon>
        <taxon>Poales</taxon>
        <taxon>Poaceae</taxon>
        <taxon>PACMAD clade</taxon>
        <taxon>Arundinoideae</taxon>
        <taxon>Arundineae</taxon>
        <taxon>Arundo</taxon>
    </lineage>
</organism>
<proteinExistence type="predicted"/>
<sequence length="337" mass="37188">MMLDKALAGPRLLRFLNVSTGECIRMDLPELAEHTLLALTPEGLLLLLHEPSLVVRLLNPLTRQLTDLPPVTALLTPEQQRARRWGHKLGESIRVDGVGLVVDASTAAVRFHYPTVLAVAKPGDESWTVVDHGYINSVLPFGGRFYCATYNGVVVLNISSDQQMACLRMAVERSRSLINFSALKDSLHLVDNGRELMLVHRMLCPGNDAEDDVEDDAEDDVEDDAEDDGNYKMKYEVYRVDLNAGILIPVKSFNGQAVFMGRSRTISISAEAFPSVAADTLYMGFDCDEKRRMDGYNLADGSNEPCHYDPSVAGRVQPSTLIDCLSYCVRGIGKQLA</sequence>
<dbReference type="PANTHER" id="PTHR33165:SF57">
    <property type="entry name" value="OS10G0568000 PROTEIN"/>
    <property type="match status" value="1"/>
</dbReference>
<name>A0A0A9CZ29_ARUDO</name>
<dbReference type="Pfam" id="PF03478">
    <property type="entry name" value="Beta-prop_KIB1-4"/>
    <property type="match status" value="1"/>
</dbReference>
<dbReference type="EMBL" id="GBRH01219290">
    <property type="protein sequence ID" value="JAD78605.1"/>
    <property type="molecule type" value="Transcribed_RNA"/>
</dbReference>
<dbReference type="InterPro" id="IPR005174">
    <property type="entry name" value="KIB1-4_b-propeller"/>
</dbReference>
<feature type="domain" description="KIB1-4 beta-propeller" evidence="1">
    <location>
        <begin position="15"/>
        <end position="293"/>
    </location>
</feature>
<evidence type="ECO:0000259" key="1">
    <source>
        <dbReference type="Pfam" id="PF03478"/>
    </source>
</evidence>
<reference evidence="2" key="1">
    <citation type="submission" date="2014-09" db="EMBL/GenBank/DDBJ databases">
        <authorList>
            <person name="Magalhaes I.L.F."/>
            <person name="Oliveira U."/>
            <person name="Santos F.R."/>
            <person name="Vidigal T.H.D.A."/>
            <person name="Brescovit A.D."/>
            <person name="Santos A.J."/>
        </authorList>
    </citation>
    <scope>NUCLEOTIDE SEQUENCE</scope>
    <source>
        <tissue evidence="2">Shoot tissue taken approximately 20 cm above the soil surface</tissue>
    </source>
</reference>
<accession>A0A0A9CZ29</accession>
<protein>
    <recommendedName>
        <fullName evidence="1">KIB1-4 beta-propeller domain-containing protein</fullName>
    </recommendedName>
</protein>
<dbReference type="PANTHER" id="PTHR33165">
    <property type="entry name" value="F-BOX DOMAIN CONTAINING PROTEIN-LIKE-RELATED"/>
    <property type="match status" value="1"/>
</dbReference>
<evidence type="ECO:0000313" key="2">
    <source>
        <dbReference type="EMBL" id="JAD78605.1"/>
    </source>
</evidence>
<reference evidence="2" key="2">
    <citation type="journal article" date="2015" name="Data Brief">
        <title>Shoot transcriptome of the giant reed, Arundo donax.</title>
        <authorList>
            <person name="Barrero R.A."/>
            <person name="Guerrero F.D."/>
            <person name="Moolhuijzen P."/>
            <person name="Goolsby J.A."/>
            <person name="Tidwell J."/>
            <person name="Bellgard S.E."/>
            <person name="Bellgard M.I."/>
        </authorList>
    </citation>
    <scope>NUCLEOTIDE SEQUENCE</scope>
    <source>
        <tissue evidence="2">Shoot tissue taken approximately 20 cm above the soil surface</tissue>
    </source>
</reference>